<keyword evidence="3 12" id="KW-0436">Ligase</keyword>
<name>A0A380U3P6_9PAST</name>
<evidence type="ECO:0000256" key="2">
    <source>
        <dbReference type="ARBA" id="ARBA00001946"/>
    </source>
</evidence>
<evidence type="ECO:0000256" key="7">
    <source>
        <dbReference type="ARBA" id="ARBA00022842"/>
    </source>
</evidence>
<dbReference type="FunFam" id="3.30.470.20:FF:000058">
    <property type="entry name" value="Alpha-aminoadipate--LysW ligase LysX protein"/>
    <property type="match status" value="1"/>
</dbReference>
<evidence type="ECO:0000256" key="4">
    <source>
        <dbReference type="ARBA" id="ARBA00022723"/>
    </source>
</evidence>
<keyword evidence="6 10" id="KW-0067">ATP-binding</keyword>
<reference evidence="12 13" key="1">
    <citation type="submission" date="2018-06" db="EMBL/GenBank/DDBJ databases">
        <authorList>
            <consortium name="Pathogen Informatics"/>
            <person name="Doyle S."/>
        </authorList>
    </citation>
    <scope>NUCLEOTIDE SEQUENCE [LARGE SCALE GENOMIC DNA]</scope>
    <source>
        <strain evidence="12 13">NCTC10801</strain>
    </source>
</reference>
<dbReference type="Gene3D" id="3.30.1490.20">
    <property type="entry name" value="ATP-grasp fold, A domain"/>
    <property type="match status" value="1"/>
</dbReference>
<dbReference type="GO" id="GO:0005737">
    <property type="term" value="C:cytoplasm"/>
    <property type="evidence" value="ECO:0007669"/>
    <property type="project" value="TreeGrafter"/>
</dbReference>
<evidence type="ECO:0000256" key="10">
    <source>
        <dbReference type="PROSITE-ProRule" id="PRU00409"/>
    </source>
</evidence>
<dbReference type="EC" id="6.3.2.-" evidence="12"/>
<dbReference type="EMBL" id="UFRQ01000003">
    <property type="protein sequence ID" value="SUT95913.1"/>
    <property type="molecule type" value="Genomic_DNA"/>
</dbReference>
<accession>A0A380U3P6</accession>
<dbReference type="InterPro" id="IPR004666">
    <property type="entry name" value="Rp_bS6_RimK/Lys_biosynth_LsyX"/>
</dbReference>
<keyword evidence="9" id="KW-0464">Manganese</keyword>
<keyword evidence="7" id="KW-0460">Magnesium</keyword>
<organism evidence="12 13">
    <name type="scientific">[Actinobacillus] rossii</name>
    <dbReference type="NCBI Taxonomy" id="123820"/>
    <lineage>
        <taxon>Bacteria</taxon>
        <taxon>Pseudomonadati</taxon>
        <taxon>Pseudomonadota</taxon>
        <taxon>Gammaproteobacteria</taxon>
        <taxon>Pasteurellales</taxon>
        <taxon>Pasteurellaceae</taxon>
    </lineage>
</organism>
<dbReference type="PROSITE" id="PS50975">
    <property type="entry name" value="ATP_GRASP"/>
    <property type="match status" value="1"/>
</dbReference>
<keyword evidence="13" id="KW-1185">Reference proteome</keyword>
<comment type="cofactor">
    <cofactor evidence="1">
        <name>Mn(2+)</name>
        <dbReference type="ChEBI" id="CHEBI:29035"/>
    </cofactor>
</comment>
<evidence type="ECO:0000256" key="1">
    <source>
        <dbReference type="ARBA" id="ARBA00001936"/>
    </source>
</evidence>
<dbReference type="GO" id="GO:0006412">
    <property type="term" value="P:translation"/>
    <property type="evidence" value="ECO:0007669"/>
    <property type="project" value="UniProtKB-KW"/>
</dbReference>
<dbReference type="PANTHER" id="PTHR21621">
    <property type="entry name" value="RIBOSOMAL PROTEIN S6 MODIFICATION PROTEIN"/>
    <property type="match status" value="1"/>
</dbReference>
<dbReference type="NCBIfam" id="TIGR00768">
    <property type="entry name" value="rimK_fam"/>
    <property type="match status" value="1"/>
</dbReference>
<dbReference type="GO" id="GO:0046872">
    <property type="term" value="F:metal ion binding"/>
    <property type="evidence" value="ECO:0007669"/>
    <property type="project" value="UniProtKB-KW"/>
</dbReference>
<protein>
    <submittedName>
        <fullName evidence="12">Ribosomal protein S6 modification protein</fullName>
        <ecNumber evidence="12">6.3.2.-</ecNumber>
    </submittedName>
</protein>
<evidence type="ECO:0000256" key="6">
    <source>
        <dbReference type="ARBA" id="ARBA00022840"/>
    </source>
</evidence>
<dbReference type="Gene3D" id="3.40.50.20">
    <property type="match status" value="1"/>
</dbReference>
<dbReference type="GO" id="GO:0009432">
    <property type="term" value="P:SOS response"/>
    <property type="evidence" value="ECO:0007669"/>
    <property type="project" value="TreeGrafter"/>
</dbReference>
<keyword evidence="8" id="KW-0648">Protein biosynthesis</keyword>
<dbReference type="Pfam" id="PF08443">
    <property type="entry name" value="RimK"/>
    <property type="match status" value="1"/>
</dbReference>
<feature type="domain" description="ATP-grasp" evidence="11">
    <location>
        <begin position="112"/>
        <end position="289"/>
    </location>
</feature>
<dbReference type="Proteomes" id="UP000254649">
    <property type="component" value="Unassembled WGS sequence"/>
</dbReference>
<comment type="cofactor">
    <cofactor evidence="2">
        <name>Mg(2+)</name>
        <dbReference type="ChEBI" id="CHEBI:18420"/>
    </cofactor>
</comment>
<sequence length="301" mass="33528">MRFLILCREPRLYSCQRLRETAQKRGHQVDILDPNLCLLKLSQTAPHFEIYYQADSQSEPILLSNYDGILPRFGVSSTQMGCFVLQHFQAKGIPCLNNEYAVRLARDKWQSLQILSQHNIPIPVSTFAGCEISTPFHQMSTPIVLKTLQGMQGSGVMLAETLEQANVIYQKTATRVLAQEFIAQAAGADIRCLVIGNDVVATMQRQSQAGEFRANCHLGGTASQIALSEETKQLAIRATQTIGLDVAGVDLIQSERGYLVLEVNASPGLEMIEKTTGIDIAEKMFAYFESKITKFRKYSDF</sequence>
<dbReference type="PANTHER" id="PTHR21621:SF7">
    <property type="entry name" value="RIBOSOMAL PROTEIN BS6--L-GLUTAMATE LIGASE"/>
    <property type="match status" value="1"/>
</dbReference>
<dbReference type="Gene3D" id="3.30.470.20">
    <property type="entry name" value="ATP-grasp fold, B domain"/>
    <property type="match status" value="1"/>
</dbReference>
<dbReference type="GO" id="GO:0018169">
    <property type="term" value="F:ribosomal S6-glutamic acid ligase activity"/>
    <property type="evidence" value="ECO:0007669"/>
    <property type="project" value="TreeGrafter"/>
</dbReference>
<dbReference type="SUPFAM" id="SSF56059">
    <property type="entry name" value="Glutathione synthetase ATP-binding domain-like"/>
    <property type="match status" value="1"/>
</dbReference>
<evidence type="ECO:0000256" key="9">
    <source>
        <dbReference type="ARBA" id="ARBA00023211"/>
    </source>
</evidence>
<gene>
    <name evidence="12" type="primary">rimK</name>
    <name evidence="12" type="ORF">NCTC10801_02579</name>
</gene>
<keyword evidence="4" id="KW-0479">Metal-binding</keyword>
<evidence type="ECO:0000313" key="13">
    <source>
        <dbReference type="Proteomes" id="UP000254649"/>
    </source>
</evidence>
<proteinExistence type="predicted"/>
<dbReference type="InterPro" id="IPR011761">
    <property type="entry name" value="ATP-grasp"/>
</dbReference>
<evidence type="ECO:0000256" key="3">
    <source>
        <dbReference type="ARBA" id="ARBA00022598"/>
    </source>
</evidence>
<evidence type="ECO:0000313" key="12">
    <source>
        <dbReference type="EMBL" id="SUT95913.1"/>
    </source>
</evidence>
<dbReference type="OrthoDB" id="3865600at2"/>
<keyword evidence="5 10" id="KW-0547">Nucleotide-binding</keyword>
<evidence type="ECO:0000259" key="11">
    <source>
        <dbReference type="PROSITE" id="PS50975"/>
    </source>
</evidence>
<dbReference type="Pfam" id="PF18030">
    <property type="entry name" value="Rimk_N"/>
    <property type="match status" value="1"/>
</dbReference>
<dbReference type="GO" id="GO:0005524">
    <property type="term" value="F:ATP binding"/>
    <property type="evidence" value="ECO:0007669"/>
    <property type="project" value="UniProtKB-UniRule"/>
</dbReference>
<dbReference type="InterPro" id="IPR041107">
    <property type="entry name" value="Rimk_N"/>
</dbReference>
<evidence type="ECO:0000256" key="8">
    <source>
        <dbReference type="ARBA" id="ARBA00022917"/>
    </source>
</evidence>
<dbReference type="AlphaFoldDB" id="A0A380U3P6"/>
<dbReference type="InterPro" id="IPR013815">
    <property type="entry name" value="ATP_grasp_subdomain_1"/>
</dbReference>
<dbReference type="InterPro" id="IPR013651">
    <property type="entry name" value="ATP-grasp_RimK-type"/>
</dbReference>
<evidence type="ECO:0000256" key="5">
    <source>
        <dbReference type="ARBA" id="ARBA00022741"/>
    </source>
</evidence>